<dbReference type="Pfam" id="PF07693">
    <property type="entry name" value="KAP_NTPase"/>
    <property type="match status" value="1"/>
</dbReference>
<dbReference type="SUPFAM" id="SSF52540">
    <property type="entry name" value="P-loop containing nucleoside triphosphate hydrolases"/>
    <property type="match status" value="1"/>
</dbReference>
<dbReference type="OrthoDB" id="88903at2"/>
<gene>
    <name evidence="3" type="ORF">FNW11_14130</name>
    <name evidence="2" type="ORF">FNW12_14860</name>
</gene>
<evidence type="ECO:0000259" key="1">
    <source>
        <dbReference type="Pfam" id="PF07693"/>
    </source>
</evidence>
<dbReference type="Proteomes" id="UP000318669">
    <property type="component" value="Unassembled WGS sequence"/>
</dbReference>
<proteinExistence type="predicted"/>
<dbReference type="InterPro" id="IPR052754">
    <property type="entry name" value="NTPase_KAP_P-loop"/>
</dbReference>
<comment type="caution">
    <text evidence="3">The sequence shown here is derived from an EMBL/GenBank/DDBJ whole genome shotgun (WGS) entry which is preliminary data.</text>
</comment>
<reference evidence="4 5" key="1">
    <citation type="submission" date="2019-07" db="EMBL/GenBank/DDBJ databases">
        <title>Novel species of Flavobacterium.</title>
        <authorList>
            <person name="Liu Q."/>
            <person name="Xin Y.-H."/>
        </authorList>
    </citation>
    <scope>NUCLEOTIDE SEQUENCE [LARGE SCALE GENOMIC DNA]</scope>
    <source>
        <strain evidence="2 4">GSP39</strain>
        <strain evidence="3 5">GSR22</strain>
    </source>
</reference>
<keyword evidence="4" id="KW-1185">Reference proteome</keyword>
<dbReference type="InterPro" id="IPR011646">
    <property type="entry name" value="KAP_P-loop"/>
</dbReference>
<dbReference type="AlphaFoldDB" id="A0A553BES4"/>
<dbReference type="Gene3D" id="3.40.50.300">
    <property type="entry name" value="P-loop containing nucleotide triphosphate hydrolases"/>
    <property type="match status" value="1"/>
</dbReference>
<evidence type="ECO:0000313" key="2">
    <source>
        <dbReference type="EMBL" id="TRX03782.1"/>
    </source>
</evidence>
<dbReference type="PANTHER" id="PTHR22674">
    <property type="entry name" value="NTPASE, KAP FAMILY P-LOOP DOMAIN-CONTAINING 1"/>
    <property type="match status" value="1"/>
</dbReference>
<evidence type="ECO:0000313" key="3">
    <source>
        <dbReference type="EMBL" id="TRX06737.1"/>
    </source>
</evidence>
<evidence type="ECO:0000313" key="5">
    <source>
        <dbReference type="Proteomes" id="UP000318669"/>
    </source>
</evidence>
<dbReference type="InterPro" id="IPR027417">
    <property type="entry name" value="P-loop_NTPase"/>
</dbReference>
<protein>
    <recommendedName>
        <fullName evidence="1">KAP NTPase domain-containing protein</fullName>
    </recommendedName>
</protein>
<evidence type="ECO:0000313" key="4">
    <source>
        <dbReference type="Proteomes" id="UP000318528"/>
    </source>
</evidence>
<dbReference type="PANTHER" id="PTHR22674:SF6">
    <property type="entry name" value="NTPASE KAP FAMILY P-LOOP DOMAIN-CONTAINING PROTEIN 1"/>
    <property type="match status" value="1"/>
</dbReference>
<sequence length="594" mass="68713">MWNDNETHQDLIDFKYLTDSVNLIINNDNLIPSTIGIYGDWGSGKSSLMKMIELENTKPDNLIIKFNGWLFEGYEDAKIALLTTLIDEIIKSRTWDEKAKKYLSRLVKRIKWLKVITKVGSIGVNTYMANQTNFDFTKVATDISALEIDDYIKEVVDENQSMIDKGIREFHKDFESLLKETKLKRVIVLIDDLDRCNPDTIISTLEAIKLFLFVEKSVFIISADERLINYAVKKRFPELPSTDYDVSKDYIEKLIHFPIRIPSLSEAEYEAYINLLFAQLHLNPDEFEKLRNKVFTQSIDVDLSVCKLSNENIQNILPNVSEHMKKDFILSKQINPILVSVLSGNPRQCKRFLNMMMLRLNMSISKGVTLKKNVLAKLMLLEYFKTESFNKLVKASYEVEDNILLLLENSTKQTPKSFESWNSDPWLKKWMYIEPKLGEENLKLYFYFTKSKNNIEFNTNKRLSEEAKTILKNLFESDLVSKDAIRQSSQLSNVDKNAIFSELTNKLITEEDLSKRSNLNKILVLFVKQNDILISEYCAFMENISESILMPSNVPNLLSITKNTNHQAYGVTILEKWSKSSNTTLATASKNKLK</sequence>
<dbReference type="RefSeq" id="WP_143388536.1">
    <property type="nucleotide sequence ID" value="NZ_VJZL01000031.1"/>
</dbReference>
<dbReference type="EMBL" id="VJZN01000032">
    <property type="protein sequence ID" value="TRX03782.1"/>
    <property type="molecule type" value="Genomic_DNA"/>
</dbReference>
<name>A0A553BES4_9FLAO</name>
<accession>A0A553BES4</accession>
<feature type="domain" description="KAP NTPase" evidence="1">
    <location>
        <begin position="24"/>
        <end position="358"/>
    </location>
</feature>
<dbReference type="EMBL" id="VJZL01000031">
    <property type="protein sequence ID" value="TRX06737.1"/>
    <property type="molecule type" value="Genomic_DNA"/>
</dbReference>
<dbReference type="Proteomes" id="UP000318528">
    <property type="component" value="Unassembled WGS sequence"/>
</dbReference>
<organism evidence="3 5">
    <name type="scientific">Flavobacterium gawalongense</name>
    <dbReference type="NCBI Taxonomy" id="2594432"/>
    <lineage>
        <taxon>Bacteria</taxon>
        <taxon>Pseudomonadati</taxon>
        <taxon>Bacteroidota</taxon>
        <taxon>Flavobacteriia</taxon>
        <taxon>Flavobacteriales</taxon>
        <taxon>Flavobacteriaceae</taxon>
        <taxon>Flavobacterium</taxon>
    </lineage>
</organism>